<dbReference type="InterPro" id="IPR004089">
    <property type="entry name" value="MCPsignal_dom"/>
</dbReference>
<comment type="caution">
    <text evidence="4">The sequence shown here is derived from an EMBL/GenBank/DDBJ whole genome shotgun (WGS) entry which is preliminary data.</text>
</comment>
<dbReference type="Pfam" id="PF00015">
    <property type="entry name" value="MCPsignal"/>
    <property type="match status" value="1"/>
</dbReference>
<evidence type="ECO:0000259" key="3">
    <source>
        <dbReference type="PROSITE" id="PS50111"/>
    </source>
</evidence>
<dbReference type="Gene3D" id="1.10.287.950">
    <property type="entry name" value="Methyl-accepting chemotaxis protein"/>
    <property type="match status" value="1"/>
</dbReference>
<dbReference type="AlphaFoldDB" id="A0A2W0C8R3"/>
<dbReference type="Pfam" id="PF00571">
    <property type="entry name" value="CBS"/>
    <property type="match status" value="2"/>
</dbReference>
<name>A0A2W0C8R3_9BACL</name>
<feature type="domain" description="Methyl-accepting transducer" evidence="3">
    <location>
        <begin position="177"/>
        <end position="389"/>
    </location>
</feature>
<dbReference type="PANTHER" id="PTHR32089:SF112">
    <property type="entry name" value="LYSOZYME-LIKE PROTEIN-RELATED"/>
    <property type="match status" value="1"/>
</dbReference>
<dbReference type="PANTHER" id="PTHR32089">
    <property type="entry name" value="METHYL-ACCEPTING CHEMOTAXIS PROTEIN MCPB"/>
    <property type="match status" value="1"/>
</dbReference>
<dbReference type="Proteomes" id="UP000247459">
    <property type="component" value="Unassembled WGS sequence"/>
</dbReference>
<dbReference type="PROSITE" id="PS50111">
    <property type="entry name" value="CHEMOTAXIS_TRANSDUC_2"/>
    <property type="match status" value="1"/>
</dbReference>
<dbReference type="GO" id="GO:0007165">
    <property type="term" value="P:signal transduction"/>
    <property type="evidence" value="ECO:0007669"/>
    <property type="project" value="UniProtKB-KW"/>
</dbReference>
<organism evidence="4 5">
    <name type="scientific">Paenibacillus illinoisensis</name>
    <dbReference type="NCBI Taxonomy" id="59845"/>
    <lineage>
        <taxon>Bacteria</taxon>
        <taxon>Bacillati</taxon>
        <taxon>Bacillota</taxon>
        <taxon>Bacilli</taxon>
        <taxon>Bacillales</taxon>
        <taxon>Paenibacillaceae</taxon>
        <taxon>Paenibacillus</taxon>
    </lineage>
</organism>
<accession>A0A2W0C8R3</accession>
<dbReference type="RefSeq" id="WP_110821032.1">
    <property type="nucleotide sequence ID" value="NZ_PRLG01000020.1"/>
</dbReference>
<evidence type="ECO:0000313" key="4">
    <source>
        <dbReference type="EMBL" id="PYY28404.1"/>
    </source>
</evidence>
<dbReference type="InterPro" id="IPR046342">
    <property type="entry name" value="CBS_dom_sf"/>
</dbReference>
<dbReference type="SUPFAM" id="SSF58104">
    <property type="entry name" value="Methyl-accepting chemotaxis protein (MCP) signaling domain"/>
    <property type="match status" value="1"/>
</dbReference>
<proteinExistence type="predicted"/>
<evidence type="ECO:0000256" key="2">
    <source>
        <dbReference type="PROSITE-ProRule" id="PRU00284"/>
    </source>
</evidence>
<dbReference type="OrthoDB" id="9816519at2"/>
<keyword evidence="1 2" id="KW-0807">Transducer</keyword>
<dbReference type="GO" id="GO:0016020">
    <property type="term" value="C:membrane"/>
    <property type="evidence" value="ECO:0007669"/>
    <property type="project" value="InterPro"/>
</dbReference>
<dbReference type="EMBL" id="PRLG01000020">
    <property type="protein sequence ID" value="PYY28404.1"/>
    <property type="molecule type" value="Genomic_DNA"/>
</dbReference>
<protein>
    <submittedName>
        <fullName evidence="4">Methyl-accepting chemotaxis protein</fullName>
    </submittedName>
</protein>
<gene>
    <name evidence="4" type="ORF">PIL02S_03560</name>
</gene>
<evidence type="ECO:0000313" key="5">
    <source>
        <dbReference type="Proteomes" id="UP000247459"/>
    </source>
</evidence>
<evidence type="ECO:0000256" key="1">
    <source>
        <dbReference type="ARBA" id="ARBA00023224"/>
    </source>
</evidence>
<dbReference type="SUPFAM" id="SSF54631">
    <property type="entry name" value="CBS-domain pair"/>
    <property type="match status" value="1"/>
</dbReference>
<reference evidence="4 5" key="1">
    <citation type="submission" date="2018-01" db="EMBL/GenBank/DDBJ databases">
        <title>Genome sequence of the PGP bacterium Paenibacillus illinoisensis E3.</title>
        <authorList>
            <person name="Rolli E."/>
            <person name="Marasco R."/>
            <person name="Bessem C."/>
            <person name="Michoud G."/>
            <person name="Gaiarsa S."/>
            <person name="Borin S."/>
            <person name="Daffonchio D."/>
        </authorList>
    </citation>
    <scope>NUCLEOTIDE SEQUENCE [LARGE SCALE GENOMIC DNA]</scope>
    <source>
        <strain evidence="4 5">E3</strain>
    </source>
</reference>
<dbReference type="Gene3D" id="3.10.580.10">
    <property type="entry name" value="CBS-domain"/>
    <property type="match status" value="1"/>
</dbReference>
<sequence>MPTLLEEKPDLSVEDTYKHEDDSIRLTQDDLTELTLNNQVSIREYCRQVPMVGVKTTCGEAASILSQEQKYPCVVLGDDQNRPLGLLMRETLYRILNGRFAADLFYRKSISHVADSSPVVVDVLAAAPEVIDVALSRSEEHFYDCIIVTEENRLLGVLTMRDLMSLSRRMQHEAGKERIHTITESQKEISRIHESITKLVQSAGKTGEDAKQIIQLSEQGASSLMQVEASYNRVHQHMRGQRQHANDMLTSIETGAGMAHSIRSLADQSALLAMNASIEAAHAGEYGRGFQVVAGEIRALAKQTREVAGDMSSLLEGIGELTRQTVELVRASAAEIDDSSAHVTEGSAAFNRLNSAVEGMLHIAANIAEEGKQTGEVADYIRKKLDSMISGGEL</sequence>
<dbReference type="InterPro" id="IPR000644">
    <property type="entry name" value="CBS_dom"/>
</dbReference>
<dbReference type="SMART" id="SM00283">
    <property type="entry name" value="MA"/>
    <property type="match status" value="1"/>
</dbReference>